<dbReference type="CDD" id="cd00130">
    <property type="entry name" value="PAS"/>
    <property type="match status" value="1"/>
</dbReference>
<gene>
    <name evidence="4" type="ORF">Taqua_00801</name>
</gene>
<proteinExistence type="predicted"/>
<dbReference type="NCBIfam" id="TIGR00229">
    <property type="entry name" value="sensory_box"/>
    <property type="match status" value="1"/>
</dbReference>
<dbReference type="PANTHER" id="PTHR44757">
    <property type="entry name" value="DIGUANYLATE CYCLASE DGCP"/>
    <property type="match status" value="1"/>
</dbReference>
<dbReference type="RefSeq" id="WP_144324961.1">
    <property type="nucleotide sequence ID" value="NZ_VJNA01000007.1"/>
</dbReference>
<evidence type="ECO:0000259" key="1">
    <source>
        <dbReference type="PROSITE" id="PS50112"/>
    </source>
</evidence>
<keyword evidence="5" id="KW-1185">Reference proteome</keyword>
<dbReference type="Proteomes" id="UP000318554">
    <property type="component" value="Unassembled WGS sequence"/>
</dbReference>
<dbReference type="Gene3D" id="3.20.20.450">
    <property type="entry name" value="EAL domain"/>
    <property type="match status" value="1"/>
</dbReference>
<dbReference type="SUPFAM" id="SSF141868">
    <property type="entry name" value="EAL domain-like"/>
    <property type="match status" value="1"/>
</dbReference>
<dbReference type="InterPro" id="IPR000014">
    <property type="entry name" value="PAS"/>
</dbReference>
<dbReference type="PROSITE" id="PS50112">
    <property type="entry name" value="PAS"/>
    <property type="match status" value="1"/>
</dbReference>
<dbReference type="InterPro" id="IPR052155">
    <property type="entry name" value="Biofilm_reg_signaling"/>
</dbReference>
<evidence type="ECO:0000313" key="4">
    <source>
        <dbReference type="EMBL" id="TSE26327.1"/>
    </source>
</evidence>
<dbReference type="GO" id="GO:0003824">
    <property type="term" value="F:catalytic activity"/>
    <property type="evidence" value="ECO:0007669"/>
    <property type="project" value="UniProtKB-ARBA"/>
</dbReference>
<dbReference type="InterPro" id="IPR001633">
    <property type="entry name" value="EAL_dom"/>
</dbReference>
<accession>A0A554WRX2</accession>
<dbReference type="SUPFAM" id="SSF55073">
    <property type="entry name" value="Nucleotide cyclase"/>
    <property type="match status" value="1"/>
</dbReference>
<dbReference type="Pfam" id="PF00990">
    <property type="entry name" value="GGDEF"/>
    <property type="match status" value="1"/>
</dbReference>
<dbReference type="FunFam" id="3.30.70.270:FF:000001">
    <property type="entry name" value="Diguanylate cyclase domain protein"/>
    <property type="match status" value="1"/>
</dbReference>
<dbReference type="InterPro" id="IPR035919">
    <property type="entry name" value="EAL_sf"/>
</dbReference>
<dbReference type="SMART" id="SM00267">
    <property type="entry name" value="GGDEF"/>
    <property type="match status" value="1"/>
</dbReference>
<dbReference type="AlphaFoldDB" id="A0A554WRX2"/>
<dbReference type="Gene3D" id="3.30.450.20">
    <property type="entry name" value="PAS domain"/>
    <property type="match status" value="1"/>
</dbReference>
<dbReference type="EMBL" id="VJNA01000007">
    <property type="protein sequence ID" value="TSE26327.1"/>
    <property type="molecule type" value="Genomic_DNA"/>
</dbReference>
<evidence type="ECO:0000313" key="5">
    <source>
        <dbReference type="Proteomes" id="UP000318554"/>
    </source>
</evidence>
<dbReference type="PANTHER" id="PTHR44757:SF2">
    <property type="entry name" value="BIOFILM ARCHITECTURE MAINTENANCE PROTEIN MBAA"/>
    <property type="match status" value="1"/>
</dbReference>
<reference evidence="4 5" key="1">
    <citation type="submission" date="2019-07" db="EMBL/GenBank/DDBJ databases">
        <title>Tepidimonas aquatica CLN-1 draft genome.</title>
        <authorList>
            <person name="Da Costa M.S."/>
            <person name="Froufe H.J.C."/>
            <person name="Egas C."/>
            <person name="Albuquerque L."/>
        </authorList>
    </citation>
    <scope>NUCLEOTIDE SEQUENCE [LARGE SCALE GENOMIC DNA]</scope>
    <source>
        <strain evidence="4 5">CLN-1</strain>
    </source>
</reference>
<feature type="domain" description="EAL" evidence="2">
    <location>
        <begin position="338"/>
        <end position="592"/>
    </location>
</feature>
<dbReference type="Pfam" id="PF00563">
    <property type="entry name" value="EAL"/>
    <property type="match status" value="1"/>
</dbReference>
<dbReference type="InterPro" id="IPR013767">
    <property type="entry name" value="PAS_fold"/>
</dbReference>
<dbReference type="CDD" id="cd01949">
    <property type="entry name" value="GGDEF"/>
    <property type="match status" value="1"/>
</dbReference>
<dbReference type="InterPro" id="IPR043128">
    <property type="entry name" value="Rev_trsase/Diguanyl_cyclase"/>
</dbReference>
<sequence>MKLEPPHSAGVGDAPSTPALALARAVQDALADGDAPGGQGIERTMLAAAPDAVLLVDAQGTIVLANAAAGVLTGYAPQALVDQPLDILLPQGLQGRHRQWVAQYFQRPYTRPMGRVTNLRLRHRAGHEVPVDIALGACTVAGAPCAVVFMRDVSEARRLGDALRHQAAHDALTGLYNRAQLHELLQLTLRQALRSGRCGAVLLLDLDDFKAINDGYGHAAGDRLLVEVARRLRAHLRESGLVARLGGDEFLVLLPEVHDAAAETVARKLLGALQQPYAVDGCELRTNASIGVALFPDDARDADVLLRCVDLAMYAAKDGGRGGVVRYDARMRHALDARVRLHERLQQALHDGQGLALHYQPQWHVAGERVDAVEALLRWHDPVLGAVSPAQCIAVAERTGLIVALGDWVLDEACAQAARWRAQGAQVRVAVNVSAQQFRLSDWPQRVQGALRRHGLPGDALELEITETQAMANPQQARATLQHLMAQGVQLALDDFGTGHSSLAQLKRLPLHCIKIGREFVCELPDNATDAAMVRGVARLARLLRLRTVAEGVETPAQAHHLRRSRVDAMQGWLLAPALPAHDVQRWIAADDLAWTRAQLALKGAVGA</sequence>
<protein>
    <submittedName>
        <fullName evidence="4">Putative signaling protein</fullName>
    </submittedName>
</protein>
<dbReference type="InterPro" id="IPR035965">
    <property type="entry name" value="PAS-like_dom_sf"/>
</dbReference>
<organism evidence="4 5">
    <name type="scientific">Tepidimonas aquatica</name>
    <dbReference type="NCBI Taxonomy" id="247482"/>
    <lineage>
        <taxon>Bacteria</taxon>
        <taxon>Pseudomonadati</taxon>
        <taxon>Pseudomonadota</taxon>
        <taxon>Betaproteobacteria</taxon>
        <taxon>Burkholderiales</taxon>
        <taxon>Tepidimonas</taxon>
    </lineage>
</organism>
<dbReference type="InterPro" id="IPR029787">
    <property type="entry name" value="Nucleotide_cyclase"/>
</dbReference>
<dbReference type="Gene3D" id="3.30.70.270">
    <property type="match status" value="1"/>
</dbReference>
<dbReference type="InterPro" id="IPR000160">
    <property type="entry name" value="GGDEF_dom"/>
</dbReference>
<comment type="caution">
    <text evidence="4">The sequence shown here is derived from an EMBL/GenBank/DDBJ whole genome shotgun (WGS) entry which is preliminary data.</text>
</comment>
<dbReference type="SMART" id="SM00052">
    <property type="entry name" value="EAL"/>
    <property type="match status" value="1"/>
</dbReference>
<dbReference type="Pfam" id="PF00989">
    <property type="entry name" value="PAS"/>
    <property type="match status" value="1"/>
</dbReference>
<evidence type="ECO:0000259" key="3">
    <source>
        <dbReference type="PROSITE" id="PS50887"/>
    </source>
</evidence>
<dbReference type="SMART" id="SM00091">
    <property type="entry name" value="PAS"/>
    <property type="match status" value="1"/>
</dbReference>
<evidence type="ECO:0000259" key="2">
    <source>
        <dbReference type="PROSITE" id="PS50883"/>
    </source>
</evidence>
<dbReference type="GO" id="GO:0006355">
    <property type="term" value="P:regulation of DNA-templated transcription"/>
    <property type="evidence" value="ECO:0007669"/>
    <property type="project" value="InterPro"/>
</dbReference>
<dbReference type="CDD" id="cd01948">
    <property type="entry name" value="EAL"/>
    <property type="match status" value="1"/>
</dbReference>
<name>A0A554WRX2_9BURK</name>
<feature type="domain" description="GGDEF" evidence="3">
    <location>
        <begin position="197"/>
        <end position="329"/>
    </location>
</feature>
<dbReference type="OrthoDB" id="9813903at2"/>
<dbReference type="PROSITE" id="PS50887">
    <property type="entry name" value="GGDEF"/>
    <property type="match status" value="1"/>
</dbReference>
<dbReference type="SUPFAM" id="SSF55785">
    <property type="entry name" value="PYP-like sensor domain (PAS domain)"/>
    <property type="match status" value="1"/>
</dbReference>
<dbReference type="NCBIfam" id="TIGR00254">
    <property type="entry name" value="GGDEF"/>
    <property type="match status" value="1"/>
</dbReference>
<dbReference type="PROSITE" id="PS50883">
    <property type="entry name" value="EAL"/>
    <property type="match status" value="1"/>
</dbReference>
<feature type="domain" description="PAS" evidence="1">
    <location>
        <begin position="43"/>
        <end position="91"/>
    </location>
</feature>